<reference evidence="2" key="1">
    <citation type="submission" date="2023-08" db="EMBL/GenBank/DDBJ databases">
        <authorList>
            <person name="Messyasz A."/>
            <person name="Mannisto M.K."/>
            <person name="Kerkhof L.J."/>
            <person name="Haggblom M."/>
        </authorList>
    </citation>
    <scope>NUCLEOTIDE SEQUENCE</scope>
    <source>
        <strain evidence="2">M8UP39</strain>
    </source>
</reference>
<protein>
    <submittedName>
        <fullName evidence="2">VOC family protein</fullName>
    </submittedName>
</protein>
<feature type="domain" description="VOC" evidence="1">
    <location>
        <begin position="8"/>
        <end position="128"/>
    </location>
</feature>
<dbReference type="PANTHER" id="PTHR34109:SF1">
    <property type="entry name" value="VOC DOMAIN-CONTAINING PROTEIN"/>
    <property type="match status" value="1"/>
</dbReference>
<dbReference type="Gene3D" id="3.30.720.120">
    <property type="match status" value="1"/>
</dbReference>
<name>A0AAU7YYN5_9BACT</name>
<dbReference type="Pfam" id="PF00903">
    <property type="entry name" value="Glyoxalase"/>
    <property type="match status" value="1"/>
</dbReference>
<dbReference type="PANTHER" id="PTHR34109">
    <property type="entry name" value="BNAUNNG04460D PROTEIN-RELATED"/>
    <property type="match status" value="1"/>
</dbReference>
<organism evidence="2">
    <name type="scientific">Tunturiibacter gelidiferens</name>
    <dbReference type="NCBI Taxonomy" id="3069689"/>
    <lineage>
        <taxon>Bacteria</taxon>
        <taxon>Pseudomonadati</taxon>
        <taxon>Acidobacteriota</taxon>
        <taxon>Terriglobia</taxon>
        <taxon>Terriglobales</taxon>
        <taxon>Acidobacteriaceae</taxon>
        <taxon>Tunturiibacter</taxon>
    </lineage>
</organism>
<dbReference type="KEGG" id="tgi:RBB81_19300"/>
<evidence type="ECO:0000259" key="1">
    <source>
        <dbReference type="PROSITE" id="PS51819"/>
    </source>
</evidence>
<dbReference type="Gene3D" id="3.30.720.110">
    <property type="match status" value="1"/>
</dbReference>
<dbReference type="InterPro" id="IPR037523">
    <property type="entry name" value="VOC_core"/>
</dbReference>
<dbReference type="InterPro" id="IPR004360">
    <property type="entry name" value="Glyas_Fos-R_dOase_dom"/>
</dbReference>
<evidence type="ECO:0000313" key="2">
    <source>
        <dbReference type="EMBL" id="XCB21708.1"/>
    </source>
</evidence>
<dbReference type="SUPFAM" id="SSF54593">
    <property type="entry name" value="Glyoxalase/Bleomycin resistance protein/Dihydroxybiphenyl dioxygenase"/>
    <property type="match status" value="1"/>
</dbReference>
<reference evidence="2" key="2">
    <citation type="journal article" date="2024" name="Environ. Microbiol.">
        <title>Genome analysis and description of Tunturibacter gen. nov. expands the diversity of Terriglobia in tundra soils.</title>
        <authorList>
            <person name="Messyasz A."/>
            <person name="Mannisto M.K."/>
            <person name="Kerkhof L.J."/>
            <person name="Haggblom M.M."/>
        </authorList>
    </citation>
    <scope>NUCLEOTIDE SEQUENCE</scope>
    <source>
        <strain evidence="2">M8UP39</strain>
    </source>
</reference>
<dbReference type="AlphaFoldDB" id="A0AAU7YYN5"/>
<dbReference type="EMBL" id="CP132938">
    <property type="protein sequence ID" value="XCB21708.1"/>
    <property type="molecule type" value="Genomic_DNA"/>
</dbReference>
<sequence>MIANRSVPVDTVLPHIFYRDLAAAIDWLTKTFGFAEHYRYGDPLSGAQMHLGDAWIMVQSTRADRAAPAQLGAYTQSLTIFVEDVESHFQRTKSSGATIIEELNETVYGELQYGALDLDGHLWLFSRHARDLSPEQWGATLAPANSRHRN</sequence>
<accession>A0AAU7YYN5</accession>
<gene>
    <name evidence="2" type="ORF">RBB81_19300</name>
</gene>
<proteinExistence type="predicted"/>
<dbReference type="RefSeq" id="WP_183787754.1">
    <property type="nucleotide sequence ID" value="NZ_CP132938.1"/>
</dbReference>
<dbReference type="PROSITE" id="PS51819">
    <property type="entry name" value="VOC"/>
    <property type="match status" value="1"/>
</dbReference>
<dbReference type="InterPro" id="IPR029068">
    <property type="entry name" value="Glyas_Bleomycin-R_OHBP_Dase"/>
</dbReference>